<evidence type="ECO:0000259" key="9">
    <source>
        <dbReference type="Pfam" id="PF00793"/>
    </source>
</evidence>
<comment type="catalytic activity">
    <reaction evidence="7 8">
        <text>D-erythrose 4-phosphate + phosphoenolpyruvate + H2O = 7-phospho-2-dehydro-3-deoxy-D-arabino-heptonate + phosphate</text>
        <dbReference type="Rhea" id="RHEA:14717"/>
        <dbReference type="ChEBI" id="CHEBI:15377"/>
        <dbReference type="ChEBI" id="CHEBI:16897"/>
        <dbReference type="ChEBI" id="CHEBI:43474"/>
        <dbReference type="ChEBI" id="CHEBI:58394"/>
        <dbReference type="ChEBI" id="CHEBI:58702"/>
        <dbReference type="EC" id="2.5.1.54"/>
    </reaction>
</comment>
<evidence type="ECO:0000256" key="8">
    <source>
        <dbReference type="PIRNR" id="PIRNR001361"/>
    </source>
</evidence>
<keyword evidence="4 8" id="KW-0028">Amino-acid biosynthesis</keyword>
<evidence type="ECO:0000256" key="6">
    <source>
        <dbReference type="ARBA" id="ARBA00023141"/>
    </source>
</evidence>
<protein>
    <recommendedName>
        <fullName evidence="8">Phospho-2-dehydro-3-deoxyheptonate aldolase</fullName>
        <ecNumber evidence="8">2.5.1.54</ecNumber>
    </recommendedName>
</protein>
<dbReference type="Gene3D" id="3.20.20.70">
    <property type="entry name" value="Aldolase class I"/>
    <property type="match status" value="1"/>
</dbReference>
<feature type="domain" description="DAHP synthetase I/KDSA" evidence="9">
    <location>
        <begin position="46"/>
        <end position="340"/>
    </location>
</feature>
<dbReference type="NCBIfam" id="TIGR00034">
    <property type="entry name" value="aroFGH"/>
    <property type="match status" value="1"/>
</dbReference>
<keyword evidence="11" id="KW-1185">Reference proteome</keyword>
<sequence>MTTQQFDDLNVLSQEVLITPQALKAELPVSDAAETTVAAGRAAVRNILDRKDHRLMVVIGPCSVHDVDAAMDYAHRLKAVADQVSDTLLIVMRVYFEKPRTTVGWKGLINDPHLDDSFKIEEGLHIGRKLLLDISELGLPTSTEALDPISPQYLQDLISWSAIGARTTESQTHREMASGLSSAVGFKNGTDGSLEVAINALQSTANPHRFLGINKEGQVAIIHTAGNKYGHVVLRGGNDKPNYDSVSVAVCEKELEKAGLVPNIMVDCSHANSNKNHELQPLVVDNVTHQILDGNKSIIGIMVESNIKAGNQKINADRSKMEYGVSVTDKCIDWETTESLLLNMAEQLRRTLKTRNG</sequence>
<dbReference type="GO" id="GO:0003849">
    <property type="term" value="F:3-deoxy-7-phosphoheptulonate synthase activity"/>
    <property type="evidence" value="ECO:0007669"/>
    <property type="project" value="UniProtKB-EC"/>
</dbReference>
<dbReference type="Pfam" id="PF00793">
    <property type="entry name" value="DAHP_synth_1"/>
    <property type="match status" value="1"/>
</dbReference>
<reference evidence="10 11" key="1">
    <citation type="submission" date="2023-10" db="EMBL/GenBank/DDBJ databases">
        <title>Description of Microbulbifer bruguierae sp. nov., isolated from the sediments of mangrove plant Bruguiera sexangula and comparative genomic analyses of the genus Microbulbifer.</title>
        <authorList>
            <person name="Long M."/>
        </authorList>
    </citation>
    <scope>NUCLEOTIDE SEQUENCE [LARGE SCALE GENOMIC DNA]</scope>
    <source>
        <strain evidence="10 11">SPO729</strain>
    </source>
</reference>
<dbReference type="GO" id="GO:0009073">
    <property type="term" value="P:aromatic amino acid family biosynthetic process"/>
    <property type="evidence" value="ECO:0007669"/>
    <property type="project" value="UniProtKB-KW"/>
</dbReference>
<dbReference type="EC" id="2.5.1.54" evidence="8"/>
<dbReference type="KEGG" id="mpaf:R5R33_00930"/>
<dbReference type="PIRSF" id="PIRSF001361">
    <property type="entry name" value="DAHP_synthase"/>
    <property type="match status" value="1"/>
</dbReference>
<keyword evidence="5 8" id="KW-0808">Transferase</keyword>
<dbReference type="SUPFAM" id="SSF51569">
    <property type="entry name" value="Aldolase"/>
    <property type="match status" value="1"/>
</dbReference>
<name>A0AAU0N0F6_9GAMM</name>
<organism evidence="10 11">
    <name type="scientific">Microbulbifer pacificus</name>
    <dbReference type="NCBI Taxonomy" id="407164"/>
    <lineage>
        <taxon>Bacteria</taxon>
        <taxon>Pseudomonadati</taxon>
        <taxon>Pseudomonadota</taxon>
        <taxon>Gammaproteobacteria</taxon>
        <taxon>Cellvibrionales</taxon>
        <taxon>Microbulbiferaceae</taxon>
        <taxon>Microbulbifer</taxon>
    </lineage>
</organism>
<dbReference type="RefSeq" id="WP_318954207.1">
    <property type="nucleotide sequence ID" value="NZ_CP137555.1"/>
</dbReference>
<dbReference type="FunFam" id="3.20.20.70:FF:000005">
    <property type="entry name" value="Phospho-2-dehydro-3-deoxyheptonate aldolase"/>
    <property type="match status" value="1"/>
</dbReference>
<accession>A0AAU0N0F6</accession>
<dbReference type="EMBL" id="CP137555">
    <property type="protein sequence ID" value="WOX05741.1"/>
    <property type="molecule type" value="Genomic_DNA"/>
</dbReference>
<proteinExistence type="inferred from homology"/>
<dbReference type="PANTHER" id="PTHR21225">
    <property type="entry name" value="PHOSPHO-2-DEHYDRO-3-DEOXYHEPTONATE ALDOLASE DAHP SYNTHETASE"/>
    <property type="match status" value="1"/>
</dbReference>
<evidence type="ECO:0000256" key="1">
    <source>
        <dbReference type="ARBA" id="ARBA00003726"/>
    </source>
</evidence>
<dbReference type="InterPro" id="IPR006219">
    <property type="entry name" value="DAHP_synth_1"/>
</dbReference>
<evidence type="ECO:0000313" key="11">
    <source>
        <dbReference type="Proteomes" id="UP001302477"/>
    </source>
</evidence>
<evidence type="ECO:0000256" key="2">
    <source>
        <dbReference type="ARBA" id="ARBA00004688"/>
    </source>
</evidence>
<dbReference type="InterPro" id="IPR013785">
    <property type="entry name" value="Aldolase_TIM"/>
</dbReference>
<evidence type="ECO:0000256" key="5">
    <source>
        <dbReference type="ARBA" id="ARBA00022679"/>
    </source>
</evidence>
<comment type="function">
    <text evidence="1 8">Stereospecific condensation of phosphoenolpyruvate (PEP) and D-erythrose-4-phosphate (E4P) giving rise to 3-deoxy-D-arabino-heptulosonate-7-phosphate (DAHP).</text>
</comment>
<dbReference type="AlphaFoldDB" id="A0AAU0N0F6"/>
<evidence type="ECO:0000313" key="10">
    <source>
        <dbReference type="EMBL" id="WOX05741.1"/>
    </source>
</evidence>
<dbReference type="GO" id="GO:0008652">
    <property type="term" value="P:amino acid biosynthetic process"/>
    <property type="evidence" value="ECO:0007669"/>
    <property type="project" value="UniProtKB-KW"/>
</dbReference>
<dbReference type="InterPro" id="IPR006218">
    <property type="entry name" value="DAHP1/KDSA"/>
</dbReference>
<dbReference type="PANTHER" id="PTHR21225:SF10">
    <property type="entry name" value="PHOSPHO-2-DEHYDRO-3-DEOXYHEPTONATE ALDOLASE, TYR-SENSITIVE"/>
    <property type="match status" value="1"/>
</dbReference>
<comment type="similarity">
    <text evidence="3 8">Belongs to the class-I DAHP synthase family.</text>
</comment>
<evidence type="ECO:0000256" key="3">
    <source>
        <dbReference type="ARBA" id="ARBA00007985"/>
    </source>
</evidence>
<keyword evidence="6 8" id="KW-0057">Aromatic amino acid biosynthesis</keyword>
<evidence type="ECO:0000256" key="4">
    <source>
        <dbReference type="ARBA" id="ARBA00022605"/>
    </source>
</evidence>
<dbReference type="NCBIfam" id="NF009395">
    <property type="entry name" value="PRK12755.1"/>
    <property type="match status" value="1"/>
</dbReference>
<dbReference type="GO" id="GO:0005737">
    <property type="term" value="C:cytoplasm"/>
    <property type="evidence" value="ECO:0007669"/>
    <property type="project" value="TreeGrafter"/>
</dbReference>
<comment type="pathway">
    <text evidence="2 8">Metabolic intermediate biosynthesis; chorismate biosynthesis; chorismate from D-erythrose 4-phosphate and phosphoenolpyruvate: step 1/7.</text>
</comment>
<gene>
    <name evidence="10" type="ORF">R5R33_00930</name>
</gene>
<dbReference type="Proteomes" id="UP001302477">
    <property type="component" value="Chromosome"/>
</dbReference>
<evidence type="ECO:0000256" key="7">
    <source>
        <dbReference type="ARBA" id="ARBA00047508"/>
    </source>
</evidence>
<dbReference type="GO" id="GO:0042802">
    <property type="term" value="F:identical protein binding"/>
    <property type="evidence" value="ECO:0007669"/>
    <property type="project" value="UniProtKB-ARBA"/>
</dbReference>